<dbReference type="InterPro" id="IPR017972">
    <property type="entry name" value="Cyt_P450_CS"/>
</dbReference>
<dbReference type="InterPro" id="IPR036396">
    <property type="entry name" value="Cyt_P450_sf"/>
</dbReference>
<dbReference type="Gene3D" id="1.10.630.10">
    <property type="entry name" value="Cytochrome P450"/>
    <property type="match status" value="1"/>
</dbReference>
<sequence length="404" mass="43758">MSVQTGPVQLDTADFRQDPEALYARLRRGAPVCEALFPRGFRGWLVTRYDDAKAALTDPRLSKDMSRFAELMTRHHHGSGRFTPFPEDVTAHMLNSDPPDHTRLRRLVNRAFTIRGVAKMAEGIEAITDELLDGLAGRTEVDLLDAFAFPLPITVISDLLGVPHADREDFRAWTSAVISKGAPGAAAAAARAMGEYLGGLIEAKRAHPTDDLLSALVEAHDDGDRLSAGELRSMAFLLLIAGHETTVNLIGNGVLALLRNPDQLAALRADRSLLPGAVEEFLRYEGPVNVATFRYTTEPVELGGVRIPEGEFVMVALASANRDDAHVADAGTLDITRPQTPHLAFGHGIHYCVGAPLARLEATTAIGGLLDRFPDLALAAEPEELLWRPSTLVRGLETLPVRLA</sequence>
<name>A0A1Q9LQD9_9PSEU</name>
<proteinExistence type="inferred from homology"/>
<dbReference type="InterPro" id="IPR001128">
    <property type="entry name" value="Cyt_P450"/>
</dbReference>
<comment type="similarity">
    <text evidence="1 7">Belongs to the cytochrome P450 family.</text>
</comment>
<dbReference type="PANTHER" id="PTHR46696:SF1">
    <property type="entry name" value="CYTOCHROME P450 YJIB-RELATED"/>
    <property type="match status" value="1"/>
</dbReference>
<dbReference type="GO" id="GO:0004497">
    <property type="term" value="F:monooxygenase activity"/>
    <property type="evidence" value="ECO:0007669"/>
    <property type="project" value="UniProtKB-KW"/>
</dbReference>
<dbReference type="PRINTS" id="PR00359">
    <property type="entry name" value="BP450"/>
</dbReference>
<dbReference type="RefSeq" id="WP_075973596.1">
    <property type="nucleotide sequence ID" value="NZ_MKQR01000007.1"/>
</dbReference>
<evidence type="ECO:0000256" key="5">
    <source>
        <dbReference type="ARBA" id="ARBA00023004"/>
    </source>
</evidence>
<dbReference type="Proteomes" id="UP000186040">
    <property type="component" value="Unassembled WGS sequence"/>
</dbReference>
<dbReference type="GO" id="GO:0016705">
    <property type="term" value="F:oxidoreductase activity, acting on paired donors, with incorporation or reduction of molecular oxygen"/>
    <property type="evidence" value="ECO:0007669"/>
    <property type="project" value="InterPro"/>
</dbReference>
<evidence type="ECO:0000256" key="4">
    <source>
        <dbReference type="ARBA" id="ARBA00023002"/>
    </source>
</evidence>
<evidence type="ECO:0000256" key="1">
    <source>
        <dbReference type="ARBA" id="ARBA00010617"/>
    </source>
</evidence>
<keyword evidence="3 7" id="KW-0479">Metal-binding</keyword>
<dbReference type="GO" id="GO:0005506">
    <property type="term" value="F:iron ion binding"/>
    <property type="evidence" value="ECO:0007669"/>
    <property type="project" value="InterPro"/>
</dbReference>
<evidence type="ECO:0000313" key="8">
    <source>
        <dbReference type="EMBL" id="OLR94214.1"/>
    </source>
</evidence>
<reference evidence="8 9" key="1">
    <citation type="submission" date="2016-10" db="EMBL/GenBank/DDBJ databases">
        <title>The Draft Genome Sequence of Actinokineospora bangkokensis 44EHWT reveals the biosynthetic pathway of antifungal compounds Thailandins with unusual extender unit butylmalonyl-CoA.</title>
        <authorList>
            <person name="Greule A."/>
            <person name="Intra B."/>
            <person name="Flemming S."/>
            <person name="Rommel M.G."/>
            <person name="Panbangred W."/>
            <person name="Bechthold A."/>
        </authorList>
    </citation>
    <scope>NUCLEOTIDE SEQUENCE [LARGE SCALE GENOMIC DNA]</scope>
    <source>
        <strain evidence="8 9">44EHW</strain>
    </source>
</reference>
<protein>
    <submittedName>
        <fullName evidence="8">Cytochrome</fullName>
    </submittedName>
</protein>
<keyword evidence="9" id="KW-1185">Reference proteome</keyword>
<dbReference type="STRING" id="1193682.BJP25_10515"/>
<comment type="caution">
    <text evidence="8">The sequence shown here is derived from an EMBL/GenBank/DDBJ whole genome shotgun (WGS) entry which is preliminary data.</text>
</comment>
<keyword evidence="5 7" id="KW-0408">Iron</keyword>
<keyword evidence="2 7" id="KW-0349">Heme</keyword>
<dbReference type="SUPFAM" id="SSF48264">
    <property type="entry name" value="Cytochrome P450"/>
    <property type="match status" value="1"/>
</dbReference>
<dbReference type="PANTHER" id="PTHR46696">
    <property type="entry name" value="P450, PUTATIVE (EUROFUNG)-RELATED"/>
    <property type="match status" value="1"/>
</dbReference>
<dbReference type="AlphaFoldDB" id="A0A1Q9LQD9"/>
<dbReference type="FunFam" id="1.10.630.10:FF:000018">
    <property type="entry name" value="Cytochrome P450 monooxygenase"/>
    <property type="match status" value="1"/>
</dbReference>
<evidence type="ECO:0000256" key="6">
    <source>
        <dbReference type="ARBA" id="ARBA00023033"/>
    </source>
</evidence>
<dbReference type="OrthoDB" id="5500002at2"/>
<keyword evidence="4 7" id="KW-0560">Oxidoreductase</keyword>
<evidence type="ECO:0000256" key="7">
    <source>
        <dbReference type="RuleBase" id="RU000461"/>
    </source>
</evidence>
<organism evidence="8 9">
    <name type="scientific">Actinokineospora bangkokensis</name>
    <dbReference type="NCBI Taxonomy" id="1193682"/>
    <lineage>
        <taxon>Bacteria</taxon>
        <taxon>Bacillati</taxon>
        <taxon>Actinomycetota</taxon>
        <taxon>Actinomycetes</taxon>
        <taxon>Pseudonocardiales</taxon>
        <taxon>Pseudonocardiaceae</taxon>
        <taxon>Actinokineospora</taxon>
    </lineage>
</organism>
<evidence type="ECO:0000313" key="9">
    <source>
        <dbReference type="Proteomes" id="UP000186040"/>
    </source>
</evidence>
<dbReference type="EMBL" id="MKQR01000007">
    <property type="protein sequence ID" value="OLR94214.1"/>
    <property type="molecule type" value="Genomic_DNA"/>
</dbReference>
<dbReference type="Pfam" id="PF00067">
    <property type="entry name" value="p450"/>
    <property type="match status" value="1"/>
</dbReference>
<dbReference type="InterPro" id="IPR002397">
    <property type="entry name" value="Cyt_P450_B"/>
</dbReference>
<dbReference type="PROSITE" id="PS00086">
    <property type="entry name" value="CYTOCHROME_P450"/>
    <property type="match status" value="1"/>
</dbReference>
<dbReference type="CDD" id="cd11029">
    <property type="entry name" value="CYP107-like"/>
    <property type="match status" value="1"/>
</dbReference>
<evidence type="ECO:0000256" key="3">
    <source>
        <dbReference type="ARBA" id="ARBA00022723"/>
    </source>
</evidence>
<keyword evidence="6 7" id="KW-0503">Monooxygenase</keyword>
<gene>
    <name evidence="8" type="ORF">BJP25_10515</name>
</gene>
<accession>A0A1Q9LQD9</accession>
<evidence type="ECO:0000256" key="2">
    <source>
        <dbReference type="ARBA" id="ARBA00022617"/>
    </source>
</evidence>
<dbReference type="GO" id="GO:0020037">
    <property type="term" value="F:heme binding"/>
    <property type="evidence" value="ECO:0007669"/>
    <property type="project" value="InterPro"/>
</dbReference>